<dbReference type="RefSeq" id="WP_201651851.1">
    <property type="nucleotide sequence ID" value="NZ_CAJHCS010000014.1"/>
</dbReference>
<dbReference type="PANTHER" id="PTHR11814">
    <property type="entry name" value="SULFATE TRANSPORTER"/>
    <property type="match status" value="1"/>
</dbReference>
<sequence length="519" mass="53904">MHTPPVSRLSNLRSDVFAGIVVFLVALPLCLGIATASGVEPFAGLVSGIVGGLVVALLSGSHLSVSGPAAGLVVIVVSAIASLGSFSAFLAAVLIAGALQIGFGLLRAGRLASFVPVAVIKGMLASIGIMLIVKQIPLAVGFVTGGFVTGADMRAAHPAHVAAFPTPFGDISVVSILLSVVSVAMLFAWETPRAKRYAIVRMLPGPLAAVALGIGVTLALDWLAPAFALPVEHRVALASLDSFAALTGAISMPDFAQLANPDVWRVALTLAVVASLETLLSLEAVEQIDPKRRRASPDRELKAQGVGNMVAAVLGGLPLTAVIVRSSANVHAGAQTRMSAVIHGVLLLASVFALTAVLNLIPLACLAAILIHTGYKLAKPALFAAMAREGVDRFVPFVATIVGVLATDLLIGIGIGIATSALLAMRANLSRTFTLTRHDDHYLLVLRKDATFLSKPMLTRCLAQIPDHATVLIDAERADFIDRDIRDALDAFVGEAPRRQIAVERLRWPQASVQAAGAT</sequence>
<dbReference type="InterPro" id="IPR011547">
    <property type="entry name" value="SLC26A/SulP_dom"/>
</dbReference>
<feature type="domain" description="SLC26A/SulP transporter" evidence="6">
    <location>
        <begin position="12"/>
        <end position="387"/>
    </location>
</feature>
<accession>A0ABU9QL69</accession>
<evidence type="ECO:0000256" key="1">
    <source>
        <dbReference type="ARBA" id="ARBA00004141"/>
    </source>
</evidence>
<feature type="transmembrane region" description="Helical" evidence="5">
    <location>
        <begin position="306"/>
        <end position="328"/>
    </location>
</feature>
<feature type="transmembrane region" description="Helical" evidence="5">
    <location>
        <begin position="263"/>
        <end position="285"/>
    </location>
</feature>
<evidence type="ECO:0000256" key="4">
    <source>
        <dbReference type="ARBA" id="ARBA00023136"/>
    </source>
</evidence>
<evidence type="ECO:0000313" key="8">
    <source>
        <dbReference type="Proteomes" id="UP001494588"/>
    </source>
</evidence>
<protein>
    <submittedName>
        <fullName evidence="7">SulP family inorganic anion transporter</fullName>
    </submittedName>
</protein>
<feature type="transmembrane region" description="Helical" evidence="5">
    <location>
        <begin position="69"/>
        <end position="99"/>
    </location>
</feature>
<evidence type="ECO:0000256" key="5">
    <source>
        <dbReference type="SAM" id="Phobius"/>
    </source>
</evidence>
<gene>
    <name evidence="7" type="ORF">V4C55_31260</name>
</gene>
<keyword evidence="2 5" id="KW-0812">Transmembrane</keyword>
<dbReference type="InterPro" id="IPR001902">
    <property type="entry name" value="SLC26A/SulP_fam"/>
</dbReference>
<comment type="subcellular location">
    <subcellularLocation>
        <location evidence="1">Membrane</location>
        <topology evidence="1">Multi-pass membrane protein</topology>
    </subcellularLocation>
</comment>
<evidence type="ECO:0000259" key="6">
    <source>
        <dbReference type="Pfam" id="PF00916"/>
    </source>
</evidence>
<feature type="transmembrane region" description="Helical" evidence="5">
    <location>
        <begin position="42"/>
        <end position="63"/>
    </location>
</feature>
<feature type="transmembrane region" description="Helical" evidence="5">
    <location>
        <begin position="171"/>
        <end position="190"/>
    </location>
</feature>
<evidence type="ECO:0000256" key="3">
    <source>
        <dbReference type="ARBA" id="ARBA00022989"/>
    </source>
</evidence>
<keyword evidence="3 5" id="KW-1133">Transmembrane helix</keyword>
<feature type="transmembrane region" description="Helical" evidence="5">
    <location>
        <begin position="111"/>
        <end position="133"/>
    </location>
</feature>
<comment type="caution">
    <text evidence="7">The sequence shown here is derived from an EMBL/GenBank/DDBJ whole genome shotgun (WGS) entry which is preliminary data.</text>
</comment>
<feature type="transmembrane region" description="Helical" evidence="5">
    <location>
        <begin position="202"/>
        <end position="224"/>
    </location>
</feature>
<dbReference type="Pfam" id="PF00916">
    <property type="entry name" value="Sulfate_transp"/>
    <property type="match status" value="1"/>
</dbReference>
<evidence type="ECO:0000313" key="7">
    <source>
        <dbReference type="EMBL" id="MEM5290212.1"/>
    </source>
</evidence>
<keyword evidence="4 5" id="KW-0472">Membrane</keyword>
<feature type="transmembrane region" description="Helical" evidence="5">
    <location>
        <begin position="16"/>
        <end position="35"/>
    </location>
</feature>
<feature type="transmembrane region" description="Helical" evidence="5">
    <location>
        <begin position="394"/>
        <end position="425"/>
    </location>
</feature>
<reference evidence="7 8" key="1">
    <citation type="submission" date="2024-01" db="EMBL/GenBank/DDBJ databases">
        <title>The diversity of rhizobia nodulating Mimosa spp. in eleven states of Brazil covering several biomes is determined by host plant, location, and edaphic factors.</title>
        <authorList>
            <person name="Rouws L."/>
            <person name="Barauna A."/>
            <person name="Beukes C."/>
            <person name="De Faria S.M."/>
            <person name="Gross E."/>
            <person name="Dos Reis Junior F.B."/>
            <person name="Simon M."/>
            <person name="Maluk M."/>
            <person name="Odee D.W."/>
            <person name="Kenicer G."/>
            <person name="Young J.P.W."/>
            <person name="Reis V.M."/>
            <person name="Zilli J."/>
            <person name="James E.K."/>
        </authorList>
    </citation>
    <scope>NUCLEOTIDE SEQUENCE [LARGE SCALE GENOMIC DNA]</scope>
    <source>
        <strain evidence="7 8">JPY77</strain>
    </source>
</reference>
<feature type="transmembrane region" description="Helical" evidence="5">
    <location>
        <begin position="340"/>
        <end position="373"/>
    </location>
</feature>
<name>A0ABU9QL69_9BURK</name>
<proteinExistence type="predicted"/>
<dbReference type="EMBL" id="JAZHGC010000033">
    <property type="protein sequence ID" value="MEM5290212.1"/>
    <property type="molecule type" value="Genomic_DNA"/>
</dbReference>
<dbReference type="Proteomes" id="UP001494588">
    <property type="component" value="Unassembled WGS sequence"/>
</dbReference>
<organism evidence="7 8">
    <name type="scientific">Paraburkholderia sabiae</name>
    <dbReference type="NCBI Taxonomy" id="273251"/>
    <lineage>
        <taxon>Bacteria</taxon>
        <taxon>Pseudomonadati</taxon>
        <taxon>Pseudomonadota</taxon>
        <taxon>Betaproteobacteria</taxon>
        <taxon>Burkholderiales</taxon>
        <taxon>Burkholderiaceae</taxon>
        <taxon>Paraburkholderia</taxon>
    </lineage>
</organism>
<evidence type="ECO:0000256" key="2">
    <source>
        <dbReference type="ARBA" id="ARBA00022692"/>
    </source>
</evidence>
<keyword evidence="8" id="KW-1185">Reference proteome</keyword>